<dbReference type="InterPro" id="IPR027417">
    <property type="entry name" value="P-loop_NTPase"/>
</dbReference>
<evidence type="ECO:0000313" key="6">
    <source>
        <dbReference type="EMBL" id="KCZ95018.1"/>
    </source>
</evidence>
<dbReference type="SMART" id="SM00382">
    <property type="entry name" value="AAA"/>
    <property type="match status" value="1"/>
</dbReference>
<dbReference type="SUPFAM" id="SSF160246">
    <property type="entry name" value="EspE N-terminal domain-like"/>
    <property type="match status" value="1"/>
</dbReference>
<dbReference type="Pfam" id="PF22341">
    <property type="entry name" value="GSPE_N1E"/>
    <property type="match status" value="1"/>
</dbReference>
<gene>
    <name evidence="6" type="ORF">HHI_07212</name>
</gene>
<dbReference type="InterPro" id="IPR003593">
    <property type="entry name" value="AAA+_ATPase"/>
</dbReference>
<dbReference type="GO" id="GO:0015627">
    <property type="term" value="C:type II protein secretion system complex"/>
    <property type="evidence" value="ECO:0007669"/>
    <property type="project" value="TreeGrafter"/>
</dbReference>
<comment type="similarity">
    <text evidence="1">Belongs to the GSP E family.</text>
</comment>
<dbReference type="SUPFAM" id="SSF52540">
    <property type="entry name" value="P-loop containing nucleoside triphosphate hydrolases"/>
    <property type="match status" value="1"/>
</dbReference>
<keyword evidence="7" id="KW-1185">Reference proteome</keyword>
<organism evidence="6 7">
    <name type="scientific">Hyphomonas hirschiana VP5</name>
    <dbReference type="NCBI Taxonomy" id="1280951"/>
    <lineage>
        <taxon>Bacteria</taxon>
        <taxon>Pseudomonadati</taxon>
        <taxon>Pseudomonadota</taxon>
        <taxon>Alphaproteobacteria</taxon>
        <taxon>Hyphomonadales</taxon>
        <taxon>Hyphomonadaceae</taxon>
        <taxon>Hyphomonas</taxon>
    </lineage>
</organism>
<dbReference type="PANTHER" id="PTHR30258">
    <property type="entry name" value="TYPE II SECRETION SYSTEM PROTEIN GSPE-RELATED"/>
    <property type="match status" value="1"/>
</dbReference>
<comment type="caution">
    <text evidence="6">The sequence shown here is derived from an EMBL/GenBank/DDBJ whole genome shotgun (WGS) entry which is preliminary data.</text>
</comment>
<dbReference type="CDD" id="cd01129">
    <property type="entry name" value="PulE-GspE-like"/>
    <property type="match status" value="1"/>
</dbReference>
<dbReference type="Proteomes" id="UP000025061">
    <property type="component" value="Unassembled WGS sequence"/>
</dbReference>
<evidence type="ECO:0000256" key="4">
    <source>
        <dbReference type="ARBA" id="ARBA00047206"/>
    </source>
</evidence>
<evidence type="ECO:0000256" key="3">
    <source>
        <dbReference type="ARBA" id="ARBA00022840"/>
    </source>
</evidence>
<dbReference type="InterPro" id="IPR037257">
    <property type="entry name" value="T2SS_E_N_sf"/>
</dbReference>
<dbReference type="InterPro" id="IPR054757">
    <property type="entry name" value="GSPE_N1E"/>
</dbReference>
<evidence type="ECO:0000256" key="2">
    <source>
        <dbReference type="ARBA" id="ARBA00022741"/>
    </source>
</evidence>
<dbReference type="OrthoDB" id="9804785at2"/>
<dbReference type="GO" id="GO:0016887">
    <property type="term" value="F:ATP hydrolysis activity"/>
    <property type="evidence" value="ECO:0007669"/>
    <property type="project" value="TreeGrafter"/>
</dbReference>
<dbReference type="FunFam" id="3.30.450.90:FF:000001">
    <property type="entry name" value="Type II secretion system ATPase GspE"/>
    <property type="match status" value="1"/>
</dbReference>
<dbReference type="PANTHER" id="PTHR30258:SF27">
    <property type="entry name" value="BACTERIOPHAGE ADSORPTION PROTEIN B-RELATED"/>
    <property type="match status" value="1"/>
</dbReference>
<reference evidence="6 7" key="1">
    <citation type="submission" date="2013-04" db="EMBL/GenBank/DDBJ databases">
        <title>Hyphomonas hirschiana VP5 Genome Sequencing.</title>
        <authorList>
            <person name="Lai Q."/>
            <person name="Shao Z."/>
        </authorList>
    </citation>
    <scope>NUCLEOTIDE SEQUENCE [LARGE SCALE GENOMIC DNA]</scope>
    <source>
        <strain evidence="6 7">VP5</strain>
    </source>
</reference>
<accession>A0A059FX55</accession>
<proteinExistence type="inferred from homology"/>
<feature type="domain" description="AAA+ ATPase" evidence="5">
    <location>
        <begin position="242"/>
        <end position="394"/>
    </location>
</feature>
<dbReference type="Gene3D" id="3.30.300.160">
    <property type="entry name" value="Type II secretion system, protein E, N-terminal domain"/>
    <property type="match status" value="1"/>
</dbReference>
<dbReference type="EMBL" id="ARYI01000005">
    <property type="protein sequence ID" value="KCZ95018.1"/>
    <property type="molecule type" value="Genomic_DNA"/>
</dbReference>
<evidence type="ECO:0000259" key="5">
    <source>
        <dbReference type="SMART" id="SM00382"/>
    </source>
</evidence>
<evidence type="ECO:0000313" key="7">
    <source>
        <dbReference type="Proteomes" id="UP000025061"/>
    </source>
</evidence>
<dbReference type="AlphaFoldDB" id="A0A059FX55"/>
<dbReference type="Gene3D" id="3.30.450.90">
    <property type="match status" value="1"/>
</dbReference>
<dbReference type="GO" id="GO:0005886">
    <property type="term" value="C:plasma membrane"/>
    <property type="evidence" value="ECO:0007669"/>
    <property type="project" value="TreeGrafter"/>
</dbReference>
<dbReference type="GO" id="GO:0005524">
    <property type="term" value="F:ATP binding"/>
    <property type="evidence" value="ECO:0007669"/>
    <property type="project" value="UniProtKB-KW"/>
</dbReference>
<dbReference type="FunFam" id="3.40.50.300:FF:000398">
    <property type="entry name" value="Type IV pilus assembly ATPase PilB"/>
    <property type="match status" value="1"/>
</dbReference>
<dbReference type="Gene3D" id="3.40.50.300">
    <property type="entry name" value="P-loop containing nucleotide triphosphate hydrolases"/>
    <property type="match status" value="1"/>
</dbReference>
<evidence type="ECO:0000256" key="1">
    <source>
        <dbReference type="ARBA" id="ARBA00006611"/>
    </source>
</evidence>
<protein>
    <recommendedName>
        <fullName evidence="4">General secretion pathway protein E</fullName>
    </recommendedName>
</protein>
<dbReference type="InterPro" id="IPR001482">
    <property type="entry name" value="T2SS/T4SS_dom"/>
</dbReference>
<dbReference type="RefSeq" id="WP_011646867.1">
    <property type="nucleotide sequence ID" value="NZ_ARYI01000005.1"/>
</dbReference>
<dbReference type="Pfam" id="PF00437">
    <property type="entry name" value="T2SSE"/>
    <property type="match status" value="1"/>
</dbReference>
<dbReference type="GO" id="GO:0015628">
    <property type="term" value="P:protein secretion by the type II secretion system"/>
    <property type="evidence" value="ECO:0007669"/>
    <property type="project" value="TreeGrafter"/>
</dbReference>
<sequence>MARAQVTYSFARDKGIVVIPGRSDLTFAVREGADPAALLEARRVTGLPVHLEAMNSAQYERQLSESFGQGRLDGSAAEAAAGTGGDLESLFDGLPQTEDLLAGDTEAPIITLINGLLQDAIRRRASDIHIDPFEDKMSVRYRIDGELQEVFTASRRVAAPLVSRIKVMSRLDIAEKRMPQDGRISLTLGGRALDVRVATLPTRYGERVALRILDTKQALLGLETLGMDENTEKRFRTALSEPNGVILVTGPTGSGKTTTLYSALAQLNTGRVNIMTLEDPVEYGLDGISQTPMDHKVGLTFAATLRSILRNDPNIVMVGEIRDAETAEVALEFALTGRLALSTIHTNSSAGAITRLRDMGVESFLLASTMRAILAQRLVRRLCVHCKEAYAPPPALLERLGLEDRADLTLYRPVGCASCGQTGYEGRLGVYELLLVDTAIRRMIHEGATEEQIERSAFAKSDMLFQNGLRHVLSGDSSAEELLHVCRREAWFGGSV</sequence>
<keyword evidence="3" id="KW-0067">ATP-binding</keyword>
<keyword evidence="2" id="KW-0547">Nucleotide-binding</keyword>
<dbReference type="PATRIC" id="fig|1280951.3.peg.1459"/>
<name>A0A059FX55_9PROT</name>